<protein>
    <submittedName>
        <fullName evidence="1">Uncharacterized protein</fullName>
    </submittedName>
</protein>
<sequence length="100" mass="11393">MFFVWDDWNTAHIGKHQVEPFEAEDVIRRAARPYPKGMGNGKFLVRGRTRGGRRLNVIFVFRPPESIDADLLSPEELLALEQGENAAYVIHARDLRSGES</sequence>
<gene>
    <name evidence="1" type="ORF">IPV69_25455</name>
</gene>
<dbReference type="AlphaFoldDB" id="A0A7M2WYA1"/>
<accession>A0A7M2WYA1</accession>
<dbReference type="RefSeq" id="WP_206292544.1">
    <property type="nucleotide sequence ID" value="NZ_CP063458.1"/>
</dbReference>
<name>A0A7M2WYA1_9BACT</name>
<organism evidence="1 2">
    <name type="scientific">Humisphaera borealis</name>
    <dbReference type="NCBI Taxonomy" id="2807512"/>
    <lineage>
        <taxon>Bacteria</taxon>
        <taxon>Pseudomonadati</taxon>
        <taxon>Planctomycetota</taxon>
        <taxon>Phycisphaerae</taxon>
        <taxon>Tepidisphaerales</taxon>
        <taxon>Tepidisphaeraceae</taxon>
        <taxon>Humisphaera</taxon>
    </lineage>
</organism>
<dbReference type="KEGG" id="hbs:IPV69_25455"/>
<evidence type="ECO:0000313" key="1">
    <source>
        <dbReference type="EMBL" id="QOV89500.1"/>
    </source>
</evidence>
<dbReference type="Proteomes" id="UP000593765">
    <property type="component" value="Chromosome"/>
</dbReference>
<reference evidence="1 2" key="1">
    <citation type="submission" date="2020-10" db="EMBL/GenBank/DDBJ databases">
        <title>Wide distribution of Phycisphaera-like planctomycetes from WD2101 soil group in peatlands and genome analysis of the first cultivated representative.</title>
        <authorList>
            <person name="Dedysh S.N."/>
            <person name="Beletsky A.V."/>
            <person name="Ivanova A."/>
            <person name="Kulichevskaya I.S."/>
            <person name="Suzina N.E."/>
            <person name="Philippov D.A."/>
            <person name="Rakitin A.L."/>
            <person name="Mardanov A.V."/>
            <person name="Ravin N.V."/>
        </authorList>
    </citation>
    <scope>NUCLEOTIDE SEQUENCE [LARGE SCALE GENOMIC DNA]</scope>
    <source>
        <strain evidence="1 2">M1803</strain>
    </source>
</reference>
<proteinExistence type="predicted"/>
<evidence type="ECO:0000313" key="2">
    <source>
        <dbReference type="Proteomes" id="UP000593765"/>
    </source>
</evidence>
<keyword evidence="2" id="KW-1185">Reference proteome</keyword>
<dbReference type="EMBL" id="CP063458">
    <property type="protein sequence ID" value="QOV89500.1"/>
    <property type="molecule type" value="Genomic_DNA"/>
</dbReference>